<protein>
    <submittedName>
        <fullName evidence="6">LysR family transcriptional regulator</fullName>
    </submittedName>
</protein>
<dbReference type="PANTHER" id="PTHR30537:SF5">
    <property type="entry name" value="HTH-TYPE TRANSCRIPTIONAL ACTIVATOR TTDR-RELATED"/>
    <property type="match status" value="1"/>
</dbReference>
<proteinExistence type="inferred from homology"/>
<dbReference type="Proteomes" id="UP000051863">
    <property type="component" value="Unassembled WGS sequence"/>
</dbReference>
<dbReference type="Pfam" id="PF00126">
    <property type="entry name" value="HTH_1"/>
    <property type="match status" value="1"/>
</dbReference>
<dbReference type="EMBL" id="LDJJ01000055">
    <property type="protein sequence ID" value="KRG65425.1"/>
    <property type="molecule type" value="Genomic_DNA"/>
</dbReference>
<dbReference type="InterPro" id="IPR036390">
    <property type="entry name" value="WH_DNA-bd_sf"/>
</dbReference>
<dbReference type="Gene3D" id="3.40.190.290">
    <property type="match status" value="1"/>
</dbReference>
<dbReference type="PROSITE" id="PS50931">
    <property type="entry name" value="HTH_LYSR"/>
    <property type="match status" value="1"/>
</dbReference>
<dbReference type="InterPro" id="IPR058163">
    <property type="entry name" value="LysR-type_TF_proteobact-type"/>
</dbReference>
<keyword evidence="7" id="KW-1185">Reference proteome</keyword>
<gene>
    <name evidence="6" type="ORF">ABB27_15620</name>
</gene>
<dbReference type="SUPFAM" id="SSF46785">
    <property type="entry name" value="Winged helix' DNA-binding domain"/>
    <property type="match status" value="1"/>
</dbReference>
<organism evidence="6 7">
    <name type="scientific">Stenotrophomonas terrae</name>
    <dbReference type="NCBI Taxonomy" id="405446"/>
    <lineage>
        <taxon>Bacteria</taxon>
        <taxon>Pseudomonadati</taxon>
        <taxon>Pseudomonadota</taxon>
        <taxon>Gammaproteobacteria</taxon>
        <taxon>Lysobacterales</taxon>
        <taxon>Lysobacteraceae</taxon>
        <taxon>Stenotrophomonas</taxon>
    </lineage>
</organism>
<feature type="domain" description="HTH lysR-type" evidence="5">
    <location>
        <begin position="9"/>
        <end position="66"/>
    </location>
</feature>
<evidence type="ECO:0000256" key="1">
    <source>
        <dbReference type="ARBA" id="ARBA00009437"/>
    </source>
</evidence>
<dbReference type="PATRIC" id="fig|405446.3.peg.2879"/>
<evidence type="ECO:0000256" key="2">
    <source>
        <dbReference type="ARBA" id="ARBA00023015"/>
    </source>
</evidence>
<dbReference type="InterPro" id="IPR036388">
    <property type="entry name" value="WH-like_DNA-bd_sf"/>
</dbReference>
<keyword evidence="2" id="KW-0805">Transcription regulation</keyword>
<accession>A0A0R0CIJ6</accession>
<evidence type="ECO:0000313" key="7">
    <source>
        <dbReference type="Proteomes" id="UP000051863"/>
    </source>
</evidence>
<dbReference type="CDD" id="cd08422">
    <property type="entry name" value="PBP2_CrgA_like"/>
    <property type="match status" value="1"/>
</dbReference>
<keyword evidence="3" id="KW-0238">DNA-binding</keyword>
<dbReference type="SUPFAM" id="SSF53850">
    <property type="entry name" value="Periplasmic binding protein-like II"/>
    <property type="match status" value="1"/>
</dbReference>
<reference evidence="6 7" key="1">
    <citation type="submission" date="2015-05" db="EMBL/GenBank/DDBJ databases">
        <title>Genome sequencing and analysis of members of genus Stenotrophomonas.</title>
        <authorList>
            <person name="Patil P.P."/>
            <person name="Midha S."/>
            <person name="Patil P.B."/>
        </authorList>
    </citation>
    <scope>NUCLEOTIDE SEQUENCE [LARGE SCALE GENOMIC DNA]</scope>
    <source>
        <strain evidence="6 7">DSM 18941</strain>
    </source>
</reference>
<dbReference type="AlphaFoldDB" id="A0A0R0CIJ6"/>
<comment type="caution">
    <text evidence="6">The sequence shown here is derived from an EMBL/GenBank/DDBJ whole genome shotgun (WGS) entry which is preliminary data.</text>
</comment>
<dbReference type="Gene3D" id="1.10.10.10">
    <property type="entry name" value="Winged helix-like DNA-binding domain superfamily/Winged helix DNA-binding domain"/>
    <property type="match status" value="1"/>
</dbReference>
<dbReference type="InterPro" id="IPR000847">
    <property type="entry name" value="LysR_HTH_N"/>
</dbReference>
<dbReference type="OrthoDB" id="9810065at2"/>
<comment type="similarity">
    <text evidence="1">Belongs to the LysR transcriptional regulatory family.</text>
</comment>
<dbReference type="FunFam" id="1.10.10.10:FF:000001">
    <property type="entry name" value="LysR family transcriptional regulator"/>
    <property type="match status" value="1"/>
</dbReference>
<evidence type="ECO:0000313" key="6">
    <source>
        <dbReference type="EMBL" id="KRG65425.1"/>
    </source>
</evidence>
<dbReference type="PANTHER" id="PTHR30537">
    <property type="entry name" value="HTH-TYPE TRANSCRIPTIONAL REGULATOR"/>
    <property type="match status" value="1"/>
</dbReference>
<evidence type="ECO:0000259" key="5">
    <source>
        <dbReference type="PROSITE" id="PS50931"/>
    </source>
</evidence>
<keyword evidence="4" id="KW-0804">Transcription</keyword>
<dbReference type="GO" id="GO:0006351">
    <property type="term" value="P:DNA-templated transcription"/>
    <property type="evidence" value="ECO:0007669"/>
    <property type="project" value="TreeGrafter"/>
</dbReference>
<dbReference type="GO" id="GO:0003700">
    <property type="term" value="F:DNA-binding transcription factor activity"/>
    <property type="evidence" value="ECO:0007669"/>
    <property type="project" value="InterPro"/>
</dbReference>
<dbReference type="InterPro" id="IPR005119">
    <property type="entry name" value="LysR_subst-bd"/>
</dbReference>
<dbReference type="Pfam" id="PF03466">
    <property type="entry name" value="LysR_substrate"/>
    <property type="match status" value="1"/>
</dbReference>
<sequence length="309" mass="33966">MSSVLSSLESLNGLIAFAAAVQAGSFSAAGRQLGLSASAVGKAVERLELRLSTRLLNRTTRSLALTSEGEVLYHYADKVLKDLHEAERELSMRQHNPRGRLRVSAAPTLARRALLPLLHDFHARYPEVIVNISLDAAHLDIVEEGFDLALWTGELEDSSLQARLLGSYALITCAAPTYFAEHGIPASPDELADHHCLHYRHPDNERLEPWRYKDKLIHKPACANKALNDAEALVSAALAGLGIVQVPDYMVRNELADGRLLEILKEHATATRDVFLVWPPQSAQIPRVRVFIDFLVAQLGPQLSQGTPS</sequence>
<evidence type="ECO:0000256" key="3">
    <source>
        <dbReference type="ARBA" id="ARBA00023125"/>
    </source>
</evidence>
<name>A0A0R0CIJ6_9GAMM</name>
<evidence type="ECO:0000256" key="4">
    <source>
        <dbReference type="ARBA" id="ARBA00023163"/>
    </source>
</evidence>
<dbReference type="GO" id="GO:0043565">
    <property type="term" value="F:sequence-specific DNA binding"/>
    <property type="evidence" value="ECO:0007669"/>
    <property type="project" value="TreeGrafter"/>
</dbReference>